<dbReference type="Pfam" id="PF05089">
    <property type="entry name" value="NAGLU"/>
    <property type="match status" value="1"/>
</dbReference>
<evidence type="ECO:0000259" key="3">
    <source>
        <dbReference type="Pfam" id="PF05089"/>
    </source>
</evidence>
<dbReference type="Gene3D" id="1.20.120.670">
    <property type="entry name" value="N-acetyl-b-d-glucoasminidase"/>
    <property type="match status" value="1"/>
</dbReference>
<dbReference type="RefSeq" id="WP_157303869.1">
    <property type="nucleotide sequence ID" value="NZ_BAAAZB010000016.1"/>
</dbReference>
<feature type="chain" id="PRO_5026748172" evidence="2">
    <location>
        <begin position="26"/>
        <end position="738"/>
    </location>
</feature>
<evidence type="ECO:0000256" key="1">
    <source>
        <dbReference type="ARBA" id="ARBA00022801"/>
    </source>
</evidence>
<sequence>MQLSFRKILCAGSLALAFVTGTASAAVPDKKAITDLVKRVLKEHAVHFETSFIPQEKGKDVFELESKNGMILLKGSNGLSIASALNYYLQNYAHCDISWNGTNLNLPSPLPVVKEKVHKTTPYQYRYYLNYCTFNYTMSWWNWDRWQWEIDWMALNGVNMPLAITGQNSVWDRVYKGLGLTDKDLSNFFSGPCYFNWFWMGNIDGWGGPLPQSFMKGHEELQKKILERERSLGMTPVLPAFTGHVPSAFKDKFPNAKVKKTNWDAGFDDVYILDPGDSMFTLIGKRFMEEEIRTFGTDHLYSSDTFNENLPPTNDSLYLHNISKKIYQSMTAADTAAVWVMQGWMFHYQSDFWHPAQIKALFTAAPDDKMIVLDLYSENSPQWIKTDGYYGKQWIWCMLLNFGGNISMYGRMNNVANDPANALHNPAARNMIGIGLTPEGIEQNPVMYALMLENVWRDQPINLDTWLKDYTRRRYGKQNTDADLAWDVLRKTVYNGGLTEGGPESILTGRPTFNTSTTRTKTQLDYAPGEMLPAWDHLQKAADVLKNSDGFRYDIVDVTRQVLANYADSLQQQVAKAYKNDDSVSFKKYSQQFLALLDDMDRLLATRKDFLLGRWLSDAKGWGTTPAEKALYERNARDLITLWGDKNSPLHEYSSRQWAGLLKNFYRARWQQYFAYVGNCMRQKKPVDDTYFDDQIKNWEWKWVNAKELYPVTTQGDAIVLSKALYAKYTTIVHETYK</sequence>
<feature type="domain" description="Alpha-N-acetylglucosaminidase tim-barrel" evidence="3">
    <location>
        <begin position="126"/>
        <end position="457"/>
    </location>
</feature>
<gene>
    <name evidence="6" type="ORF">GO495_31135</name>
</gene>
<dbReference type="Gene3D" id="3.20.20.80">
    <property type="entry name" value="Glycosidases"/>
    <property type="match status" value="1"/>
</dbReference>
<dbReference type="Pfam" id="PF12972">
    <property type="entry name" value="NAGLU_C"/>
    <property type="match status" value="1"/>
</dbReference>
<dbReference type="OrthoDB" id="179563at2"/>
<dbReference type="InterPro" id="IPR024732">
    <property type="entry name" value="NAGLU_C"/>
</dbReference>
<proteinExistence type="predicted"/>
<feature type="domain" description="Alpha-N-acetylglucosaminidase N-terminal" evidence="4">
    <location>
        <begin position="32"/>
        <end position="111"/>
    </location>
</feature>
<dbReference type="PANTHER" id="PTHR12872">
    <property type="entry name" value="ALPHA-N-ACETYLGLUCOSAMINIDASE"/>
    <property type="match status" value="1"/>
</dbReference>
<evidence type="ECO:0000259" key="4">
    <source>
        <dbReference type="Pfam" id="PF12971"/>
    </source>
</evidence>
<feature type="signal peptide" evidence="2">
    <location>
        <begin position="1"/>
        <end position="25"/>
    </location>
</feature>
<evidence type="ECO:0000256" key="2">
    <source>
        <dbReference type="SAM" id="SignalP"/>
    </source>
</evidence>
<comment type="caution">
    <text evidence="6">The sequence shown here is derived from an EMBL/GenBank/DDBJ whole genome shotgun (WGS) entry which is preliminary data.</text>
</comment>
<accession>A0A6N8JII6</accession>
<organism evidence="6 7">
    <name type="scientific">Chitinophaga oryziterrae</name>
    <dbReference type="NCBI Taxonomy" id="1031224"/>
    <lineage>
        <taxon>Bacteria</taxon>
        <taxon>Pseudomonadati</taxon>
        <taxon>Bacteroidota</taxon>
        <taxon>Chitinophagia</taxon>
        <taxon>Chitinophagales</taxon>
        <taxon>Chitinophagaceae</taxon>
        <taxon>Chitinophaga</taxon>
    </lineage>
</organism>
<feature type="domain" description="Alpha-N-acetylglucosaminidase C-terminal" evidence="5">
    <location>
        <begin position="466"/>
        <end position="728"/>
    </location>
</feature>
<reference evidence="6 7" key="1">
    <citation type="submission" date="2019-12" db="EMBL/GenBank/DDBJ databases">
        <title>The draft genomic sequence of strain Chitinophaga oryziterrae JCM 16595.</title>
        <authorList>
            <person name="Zhang X."/>
        </authorList>
    </citation>
    <scope>NUCLEOTIDE SEQUENCE [LARGE SCALE GENOMIC DNA]</scope>
    <source>
        <strain evidence="6 7">JCM 16595</strain>
    </source>
</reference>
<dbReference type="GO" id="GO:0005975">
    <property type="term" value="P:carbohydrate metabolic process"/>
    <property type="evidence" value="ECO:0007669"/>
    <property type="project" value="UniProtKB-ARBA"/>
</dbReference>
<dbReference type="InterPro" id="IPR024733">
    <property type="entry name" value="NAGLU_tim-barrel"/>
</dbReference>
<name>A0A6N8JII6_9BACT</name>
<evidence type="ECO:0000313" key="7">
    <source>
        <dbReference type="Proteomes" id="UP000468388"/>
    </source>
</evidence>
<dbReference type="InterPro" id="IPR024240">
    <property type="entry name" value="NAGLU_N"/>
</dbReference>
<keyword evidence="1" id="KW-0378">Hydrolase</keyword>
<keyword evidence="2" id="KW-0732">Signal</keyword>
<dbReference type="EMBL" id="WRXO01000016">
    <property type="protein sequence ID" value="MVT45083.1"/>
    <property type="molecule type" value="Genomic_DNA"/>
</dbReference>
<dbReference type="Gene3D" id="3.30.379.10">
    <property type="entry name" value="Chitobiase/beta-hexosaminidase domain 2-like"/>
    <property type="match status" value="1"/>
</dbReference>
<dbReference type="InterPro" id="IPR007781">
    <property type="entry name" value="NAGLU"/>
</dbReference>
<dbReference type="GO" id="GO:0016787">
    <property type="term" value="F:hydrolase activity"/>
    <property type="evidence" value="ECO:0007669"/>
    <property type="project" value="UniProtKB-KW"/>
</dbReference>
<dbReference type="InterPro" id="IPR029018">
    <property type="entry name" value="Hex-like_dom2"/>
</dbReference>
<keyword evidence="7" id="KW-1185">Reference proteome</keyword>
<evidence type="ECO:0000313" key="6">
    <source>
        <dbReference type="EMBL" id="MVT45083.1"/>
    </source>
</evidence>
<evidence type="ECO:0000259" key="5">
    <source>
        <dbReference type="Pfam" id="PF12972"/>
    </source>
</evidence>
<dbReference type="Pfam" id="PF12971">
    <property type="entry name" value="NAGLU_N"/>
    <property type="match status" value="1"/>
</dbReference>
<dbReference type="Proteomes" id="UP000468388">
    <property type="component" value="Unassembled WGS sequence"/>
</dbReference>
<dbReference type="PANTHER" id="PTHR12872:SF1">
    <property type="entry name" value="ALPHA-N-ACETYLGLUCOSAMINIDASE"/>
    <property type="match status" value="1"/>
</dbReference>
<protein>
    <submittedName>
        <fullName evidence="6">Alpha-N-acetylglucosaminidase</fullName>
    </submittedName>
</protein>
<dbReference type="AlphaFoldDB" id="A0A6N8JII6"/>